<comment type="caution">
    <text evidence="9">The sequence shown here is derived from an EMBL/GenBank/DDBJ whole genome shotgun (WGS) entry which is preliminary data.</text>
</comment>
<dbReference type="SUPFAM" id="SSF118290">
    <property type="entry name" value="WRKY DNA-binding domain"/>
    <property type="match status" value="1"/>
</dbReference>
<keyword evidence="2" id="KW-0805">Transcription regulation</keyword>
<dbReference type="Proteomes" id="UP000604825">
    <property type="component" value="Unassembled WGS sequence"/>
</dbReference>
<evidence type="ECO:0000256" key="5">
    <source>
        <dbReference type="ARBA" id="ARBA00023242"/>
    </source>
</evidence>
<dbReference type="Pfam" id="PF03106">
    <property type="entry name" value="WRKY"/>
    <property type="match status" value="1"/>
</dbReference>
<dbReference type="SMART" id="SM00774">
    <property type="entry name" value="WRKY"/>
    <property type="match status" value="1"/>
</dbReference>
<protein>
    <recommendedName>
        <fullName evidence="8">WRKY domain-containing protein</fullName>
    </recommendedName>
</protein>
<gene>
    <name evidence="9" type="ORF">NCGR_LOCUS51479</name>
</gene>
<name>A0A811RDV4_9POAL</name>
<dbReference type="InterPro" id="IPR003657">
    <property type="entry name" value="WRKY_dom"/>
</dbReference>
<feature type="domain" description="WRKY" evidence="8">
    <location>
        <begin position="109"/>
        <end position="177"/>
    </location>
</feature>
<keyword evidence="4" id="KW-0804">Transcription</keyword>
<dbReference type="GO" id="GO:0043565">
    <property type="term" value="F:sequence-specific DNA binding"/>
    <property type="evidence" value="ECO:0007669"/>
    <property type="project" value="InterPro"/>
</dbReference>
<dbReference type="GO" id="GO:0005634">
    <property type="term" value="C:nucleus"/>
    <property type="evidence" value="ECO:0007669"/>
    <property type="project" value="UniProtKB-SubCell"/>
</dbReference>
<dbReference type="InterPro" id="IPR044810">
    <property type="entry name" value="WRKY_plant"/>
</dbReference>
<feature type="region of interest" description="Disordered" evidence="7">
    <location>
        <begin position="78"/>
        <end position="110"/>
    </location>
</feature>
<evidence type="ECO:0000256" key="4">
    <source>
        <dbReference type="ARBA" id="ARBA00023163"/>
    </source>
</evidence>
<evidence type="ECO:0000256" key="3">
    <source>
        <dbReference type="ARBA" id="ARBA00023125"/>
    </source>
</evidence>
<dbReference type="EMBL" id="CAJGYO010000014">
    <property type="protein sequence ID" value="CAD6268174.1"/>
    <property type="molecule type" value="Genomic_DNA"/>
</dbReference>
<feature type="coiled-coil region" evidence="6">
    <location>
        <begin position="47"/>
        <end position="74"/>
    </location>
</feature>
<proteinExistence type="predicted"/>
<dbReference type="Gene3D" id="2.20.25.80">
    <property type="entry name" value="WRKY domain"/>
    <property type="match status" value="1"/>
</dbReference>
<keyword evidence="6" id="KW-0175">Coiled coil</keyword>
<dbReference type="InterPro" id="IPR036576">
    <property type="entry name" value="WRKY_dom_sf"/>
</dbReference>
<sequence>MAAAAAVAAAPYARVMEDMVKGREYATQLQALLRDSPDAGRLLDRILHAMSRTIDTAKAAAAAAEEEASEVQSDVTCTAGSGKRKAAGGGDKRAACRKRGQQGSSVVTKNTKDLEDGHAWRKYGQKEIQNCKYPKAYFRCTHKYDQQCVAQRQVQRRDDDPDTYTVTYIGVHTCRDPATAIAHADAGVADELRHAGSRLISFAANASAATTTSTTTTGNTTSQQAGHKDAAKLLAGPLKLEAGGEQEEVLSSLTPAAEAMRNAAATTPGGPDQGDVTSVLQLQQHCYGGELADMARFSYDDTFDLQDIVVFGFDHC</sequence>
<reference evidence="9" key="1">
    <citation type="submission" date="2020-10" db="EMBL/GenBank/DDBJ databases">
        <authorList>
            <person name="Han B."/>
            <person name="Lu T."/>
            <person name="Zhao Q."/>
            <person name="Huang X."/>
            <person name="Zhao Y."/>
        </authorList>
    </citation>
    <scope>NUCLEOTIDE SEQUENCE</scope>
</reference>
<dbReference type="AlphaFoldDB" id="A0A811RDV4"/>
<dbReference type="OrthoDB" id="2021064at2759"/>
<keyword evidence="5" id="KW-0539">Nucleus</keyword>
<dbReference type="PROSITE" id="PS50811">
    <property type="entry name" value="WRKY"/>
    <property type="match status" value="1"/>
</dbReference>
<evidence type="ECO:0000313" key="9">
    <source>
        <dbReference type="EMBL" id="CAD6268174.1"/>
    </source>
</evidence>
<comment type="subcellular location">
    <subcellularLocation>
        <location evidence="1">Nucleus</location>
    </subcellularLocation>
</comment>
<dbReference type="PANTHER" id="PTHR31282">
    <property type="entry name" value="WRKY TRANSCRIPTION FACTOR 21-RELATED"/>
    <property type="match status" value="1"/>
</dbReference>
<evidence type="ECO:0000256" key="7">
    <source>
        <dbReference type="SAM" id="MobiDB-lite"/>
    </source>
</evidence>
<organism evidence="9 10">
    <name type="scientific">Miscanthus lutarioriparius</name>
    <dbReference type="NCBI Taxonomy" id="422564"/>
    <lineage>
        <taxon>Eukaryota</taxon>
        <taxon>Viridiplantae</taxon>
        <taxon>Streptophyta</taxon>
        <taxon>Embryophyta</taxon>
        <taxon>Tracheophyta</taxon>
        <taxon>Spermatophyta</taxon>
        <taxon>Magnoliopsida</taxon>
        <taxon>Liliopsida</taxon>
        <taxon>Poales</taxon>
        <taxon>Poaceae</taxon>
        <taxon>PACMAD clade</taxon>
        <taxon>Panicoideae</taxon>
        <taxon>Andropogonodae</taxon>
        <taxon>Andropogoneae</taxon>
        <taxon>Saccharinae</taxon>
        <taxon>Miscanthus</taxon>
    </lineage>
</organism>
<evidence type="ECO:0000256" key="2">
    <source>
        <dbReference type="ARBA" id="ARBA00023015"/>
    </source>
</evidence>
<keyword evidence="10" id="KW-1185">Reference proteome</keyword>
<dbReference type="GO" id="GO:0003700">
    <property type="term" value="F:DNA-binding transcription factor activity"/>
    <property type="evidence" value="ECO:0007669"/>
    <property type="project" value="InterPro"/>
</dbReference>
<evidence type="ECO:0000256" key="6">
    <source>
        <dbReference type="SAM" id="Coils"/>
    </source>
</evidence>
<keyword evidence="3" id="KW-0238">DNA-binding</keyword>
<evidence type="ECO:0000313" key="10">
    <source>
        <dbReference type="Proteomes" id="UP000604825"/>
    </source>
</evidence>
<accession>A0A811RDV4</accession>
<evidence type="ECO:0000256" key="1">
    <source>
        <dbReference type="ARBA" id="ARBA00004123"/>
    </source>
</evidence>
<evidence type="ECO:0000259" key="8">
    <source>
        <dbReference type="PROSITE" id="PS50811"/>
    </source>
</evidence>